<sequence length="90" mass="10409">MGFMRVGFIKLQKVVKKEIFHEDDMCLKVFVSPELDKKGLGMQVKPRGTKWGDIKSRSLGPFTHKEKRSSNTQTKEPSEERTLVFELLII</sequence>
<dbReference type="EMBL" id="BPLQ01000489">
    <property type="protein sequence ID" value="GIX71918.1"/>
    <property type="molecule type" value="Genomic_DNA"/>
</dbReference>
<gene>
    <name evidence="2" type="ORF">CDAR_439281</name>
</gene>
<dbReference type="AlphaFoldDB" id="A0AAV4MHV5"/>
<proteinExistence type="predicted"/>
<evidence type="ECO:0000313" key="3">
    <source>
        <dbReference type="Proteomes" id="UP001054837"/>
    </source>
</evidence>
<evidence type="ECO:0000313" key="2">
    <source>
        <dbReference type="EMBL" id="GIX71918.1"/>
    </source>
</evidence>
<reference evidence="2 3" key="1">
    <citation type="submission" date="2021-06" db="EMBL/GenBank/DDBJ databases">
        <title>Caerostris darwini draft genome.</title>
        <authorList>
            <person name="Kono N."/>
            <person name="Arakawa K."/>
        </authorList>
    </citation>
    <scope>NUCLEOTIDE SEQUENCE [LARGE SCALE GENOMIC DNA]</scope>
</reference>
<organism evidence="2 3">
    <name type="scientific">Caerostris darwini</name>
    <dbReference type="NCBI Taxonomy" id="1538125"/>
    <lineage>
        <taxon>Eukaryota</taxon>
        <taxon>Metazoa</taxon>
        <taxon>Ecdysozoa</taxon>
        <taxon>Arthropoda</taxon>
        <taxon>Chelicerata</taxon>
        <taxon>Arachnida</taxon>
        <taxon>Araneae</taxon>
        <taxon>Araneomorphae</taxon>
        <taxon>Entelegynae</taxon>
        <taxon>Araneoidea</taxon>
        <taxon>Araneidae</taxon>
        <taxon>Caerostris</taxon>
    </lineage>
</organism>
<comment type="caution">
    <text evidence="2">The sequence shown here is derived from an EMBL/GenBank/DDBJ whole genome shotgun (WGS) entry which is preliminary data.</text>
</comment>
<protein>
    <submittedName>
        <fullName evidence="2">Uncharacterized protein</fullName>
    </submittedName>
</protein>
<dbReference type="Proteomes" id="UP001054837">
    <property type="component" value="Unassembled WGS sequence"/>
</dbReference>
<name>A0AAV4MHV5_9ARAC</name>
<feature type="region of interest" description="Disordered" evidence="1">
    <location>
        <begin position="41"/>
        <end position="80"/>
    </location>
</feature>
<keyword evidence="3" id="KW-1185">Reference proteome</keyword>
<evidence type="ECO:0000256" key="1">
    <source>
        <dbReference type="SAM" id="MobiDB-lite"/>
    </source>
</evidence>
<accession>A0AAV4MHV5</accession>